<evidence type="ECO:0000313" key="14">
    <source>
        <dbReference type="EMBL" id="VAH27198.1"/>
    </source>
</evidence>
<evidence type="ECO:0000256" key="6">
    <source>
        <dbReference type="ARBA" id="ARBA00022989"/>
    </source>
</evidence>
<feature type="domain" description="Trichome birefringence-like C-terminal" evidence="12">
    <location>
        <begin position="157"/>
        <end position="444"/>
    </location>
</feature>
<keyword evidence="7" id="KW-0333">Golgi apparatus</keyword>
<reference evidence="14 15" key="1">
    <citation type="submission" date="2017-09" db="EMBL/GenBank/DDBJ databases">
        <authorList>
            <consortium name="International Durum Wheat Genome Sequencing Consortium (IDWGSC)"/>
            <person name="Milanesi L."/>
        </authorList>
    </citation>
    <scope>NUCLEOTIDE SEQUENCE [LARGE SCALE GENOMIC DNA]</scope>
    <source>
        <strain evidence="15">cv. Svevo</strain>
    </source>
</reference>
<dbReference type="InterPro" id="IPR029962">
    <property type="entry name" value="TBL"/>
</dbReference>
<comment type="similarity">
    <text evidence="2">Belongs to the PC-esterase family. TBL subfamily.</text>
</comment>
<dbReference type="Pfam" id="PF14416">
    <property type="entry name" value="PMR5N"/>
    <property type="match status" value="1"/>
</dbReference>
<keyword evidence="6 11" id="KW-1133">Transmembrane helix</keyword>
<dbReference type="GO" id="GO:0000139">
    <property type="term" value="C:Golgi membrane"/>
    <property type="evidence" value="ECO:0007669"/>
    <property type="project" value="UniProtKB-SubCell"/>
</dbReference>
<evidence type="ECO:0000256" key="1">
    <source>
        <dbReference type="ARBA" id="ARBA00004323"/>
    </source>
</evidence>
<dbReference type="InterPro" id="IPR026057">
    <property type="entry name" value="TBL_C"/>
</dbReference>
<evidence type="ECO:0000256" key="9">
    <source>
        <dbReference type="ARBA" id="ARBA00023157"/>
    </source>
</evidence>
<evidence type="ECO:0000256" key="4">
    <source>
        <dbReference type="ARBA" id="ARBA00022692"/>
    </source>
</evidence>
<evidence type="ECO:0008006" key="16">
    <source>
        <dbReference type="Google" id="ProtNLM"/>
    </source>
</evidence>
<comment type="subcellular location">
    <subcellularLocation>
        <location evidence="1">Golgi apparatus membrane</location>
        <topology evidence="1">Single-pass type II membrane protein</topology>
    </subcellularLocation>
</comment>
<accession>A0A9R1R3X3</accession>
<dbReference type="Proteomes" id="UP000324705">
    <property type="component" value="Chromosome 2A"/>
</dbReference>
<evidence type="ECO:0000259" key="12">
    <source>
        <dbReference type="Pfam" id="PF13839"/>
    </source>
</evidence>
<dbReference type="InterPro" id="IPR025846">
    <property type="entry name" value="TBL_N"/>
</dbReference>
<evidence type="ECO:0000256" key="10">
    <source>
        <dbReference type="ARBA" id="ARBA00023180"/>
    </source>
</evidence>
<keyword evidence="15" id="KW-1185">Reference proteome</keyword>
<dbReference type="Gramene" id="TRITD2Av1G038040.1">
    <property type="protein sequence ID" value="TRITD2Av1G038040.1"/>
    <property type="gene ID" value="TRITD2Av1G038040"/>
</dbReference>
<evidence type="ECO:0000259" key="13">
    <source>
        <dbReference type="Pfam" id="PF14416"/>
    </source>
</evidence>
<dbReference type="GO" id="GO:1990538">
    <property type="term" value="F:xylan O-acetyltransferase activity"/>
    <property type="evidence" value="ECO:0007669"/>
    <property type="project" value="UniProtKB-ARBA"/>
</dbReference>
<dbReference type="PANTHER" id="PTHR32285:SF29">
    <property type="entry name" value="OS07G0656000 PROTEIN"/>
    <property type="match status" value="1"/>
</dbReference>
<dbReference type="Pfam" id="PF13839">
    <property type="entry name" value="PC-Esterase"/>
    <property type="match status" value="1"/>
</dbReference>
<feature type="transmembrane region" description="Helical" evidence="11">
    <location>
        <begin position="34"/>
        <end position="54"/>
    </location>
</feature>
<keyword evidence="8 11" id="KW-0472">Membrane</keyword>
<keyword evidence="4 11" id="KW-0812">Transmembrane</keyword>
<evidence type="ECO:0000256" key="7">
    <source>
        <dbReference type="ARBA" id="ARBA00023034"/>
    </source>
</evidence>
<organism evidence="14 15">
    <name type="scientific">Triticum turgidum subsp. durum</name>
    <name type="common">Durum wheat</name>
    <name type="synonym">Triticum durum</name>
    <dbReference type="NCBI Taxonomy" id="4567"/>
    <lineage>
        <taxon>Eukaryota</taxon>
        <taxon>Viridiplantae</taxon>
        <taxon>Streptophyta</taxon>
        <taxon>Embryophyta</taxon>
        <taxon>Tracheophyta</taxon>
        <taxon>Spermatophyta</taxon>
        <taxon>Magnoliopsida</taxon>
        <taxon>Liliopsida</taxon>
        <taxon>Poales</taxon>
        <taxon>Poaceae</taxon>
        <taxon>BOP clade</taxon>
        <taxon>Pooideae</taxon>
        <taxon>Triticodae</taxon>
        <taxon>Triticeae</taxon>
        <taxon>Triticinae</taxon>
        <taxon>Triticum</taxon>
    </lineage>
</organism>
<evidence type="ECO:0000313" key="15">
    <source>
        <dbReference type="Proteomes" id="UP000324705"/>
    </source>
</evidence>
<protein>
    <recommendedName>
        <fullName evidence="16">Trichome birefringence-like N-terminal domain-containing protein</fullName>
    </recommendedName>
</protein>
<feature type="domain" description="Trichome birefringence-like N-terminal" evidence="13">
    <location>
        <begin position="105"/>
        <end position="156"/>
    </location>
</feature>
<evidence type="ECO:0000256" key="3">
    <source>
        <dbReference type="ARBA" id="ARBA00022679"/>
    </source>
</evidence>
<evidence type="ECO:0000256" key="11">
    <source>
        <dbReference type="SAM" id="Phobius"/>
    </source>
</evidence>
<name>A0A9R1R3X3_TRITD</name>
<sequence length="450" mass="50279">MPRRHGQVSSGSGEESAPWSWRWRARGGGRGDHAVLWSACVLLSAASLLLAATLSSGFGAARLSAGEVSVVVRASTGAVVVTTDGDAAVDNGRGHCGDADHDGMLTDGEWVREEAGVAPLYDSRECPFVDVGFRCRENGRPDDGYARWRWRPRHCELPRFDAEKLLEVLRNRRLVFVGDSIGRNQWESMLCMLSSAVADAGASVREEHGSPITKHKGFLSFRFLRHNLTVEHYRSPYLVRRGGRPRRAPRHVRSTLQLRAMDSRAHLWKGADVLVFNSGHWWNHDRLQQLHCYFQEGKRLRLDMSVEAAYQRAMDTVHEWVQKEVDAGKTLAVFRTYSPAHNRGTNGGSCGKETLPELNMTRISLGRWPGMLQPAFGGPESAVVRDLRLRVMNVTQMTAHSRDGHPAVYNVEPSARMPVGQREDCSHWCLPGVPDAWNELLYAMVLARLS</sequence>
<keyword evidence="3" id="KW-0808">Transferase</keyword>
<gene>
    <name evidence="14" type="ORF">TRITD_2Av1G038040</name>
</gene>
<keyword evidence="10" id="KW-0325">Glycoprotein</keyword>
<dbReference type="AlphaFoldDB" id="A0A9R1R3X3"/>
<proteinExistence type="inferred from homology"/>
<evidence type="ECO:0000256" key="8">
    <source>
        <dbReference type="ARBA" id="ARBA00023136"/>
    </source>
</evidence>
<dbReference type="OMA" id="VMNVTQM"/>
<dbReference type="EMBL" id="LT934113">
    <property type="protein sequence ID" value="VAH27198.1"/>
    <property type="molecule type" value="Genomic_DNA"/>
</dbReference>
<keyword evidence="9" id="KW-1015">Disulfide bond</keyword>
<dbReference type="PANTHER" id="PTHR32285">
    <property type="entry name" value="PROTEIN TRICHOME BIREFRINGENCE-LIKE 9-RELATED"/>
    <property type="match status" value="1"/>
</dbReference>
<evidence type="ECO:0000256" key="5">
    <source>
        <dbReference type="ARBA" id="ARBA00022968"/>
    </source>
</evidence>
<keyword evidence="5" id="KW-0735">Signal-anchor</keyword>
<evidence type="ECO:0000256" key="2">
    <source>
        <dbReference type="ARBA" id="ARBA00007727"/>
    </source>
</evidence>